<dbReference type="SUPFAM" id="SSF53300">
    <property type="entry name" value="vWA-like"/>
    <property type="match status" value="1"/>
</dbReference>
<dbReference type="InterPro" id="IPR011990">
    <property type="entry name" value="TPR-like_helical_dom_sf"/>
</dbReference>
<dbReference type="InterPro" id="IPR012910">
    <property type="entry name" value="Plug_dom"/>
</dbReference>
<keyword evidence="1" id="KW-0802">TPR repeat</keyword>
<evidence type="ECO:0000313" key="4">
    <source>
        <dbReference type="Proteomes" id="UP001501758"/>
    </source>
</evidence>
<dbReference type="SUPFAM" id="SSF56935">
    <property type="entry name" value="Porins"/>
    <property type="match status" value="1"/>
</dbReference>
<gene>
    <name evidence="3" type="ORF">GCM10009430_07090</name>
</gene>
<name>A0ABN1IIA4_9FLAO</name>
<organism evidence="3 4">
    <name type="scientific">Aquimarina litoralis</name>
    <dbReference type="NCBI Taxonomy" id="584605"/>
    <lineage>
        <taxon>Bacteria</taxon>
        <taxon>Pseudomonadati</taxon>
        <taxon>Bacteroidota</taxon>
        <taxon>Flavobacteriia</taxon>
        <taxon>Flavobacteriales</taxon>
        <taxon>Flavobacteriaceae</taxon>
        <taxon>Aquimarina</taxon>
    </lineage>
</organism>
<dbReference type="SUPFAM" id="SSF49464">
    <property type="entry name" value="Carboxypeptidase regulatory domain-like"/>
    <property type="match status" value="2"/>
</dbReference>
<sequence length="996" mass="113780">MILTRSNIIFSLILTLLISASISAQYQITIDAFVKDSSTQQPIPFVNVGFIGKGIGTVSDQDGRIFLQYDEGNLKPSDIIQFSSLGFETVQLSINQMFEMLTKSNTIFMKPTVYELEAAEVVAEKRKKKTIGNAYEHTGIIGYWKEAQALGGEIATRIRVRHKNTKLLKLKFHIHENISDSLLVRVNIYESKKRKPGKNILTSNIYHTITKKKGEETIDLSRYNIRVHDDIIVSLELIKVYGKEIEFSISASPVGRSYLRYISQDVWRNFRNVGMAFRLDISYPGGKEKLKKRETPKNIVMYWDTSMSASKNDVDKTIEFLKKYLKKIKNTTITFVTFSEKIHKQQQFSIQKGNGDELFKVIRELSYNGATNFEVLFKEEALPDQYLVISDGYANYGKSNVMYDVPVFYINHMADANDQSLQKAAILSEGYYINLNKISADLAISNILNEVDDTVIYDNDNTEELVSGIVSSNGVPVQGCKVSVKGSLIQTSTNAQGAFTINAKNQDILRFEFFGLIPQEITLDARKTISIDLTSQYTVLEEVAIDTKKTSSNDEEFDTGSQKIKKRALGYATYTLEADEFPKSAIYLADLIRGRFPGVQVSGFGNDATYLIRGNNSFFNDRQPLFVVDGAIFQTTPIFLQPANIKRISVINGLAGATRYGEAGRGGVFIITTTLENNVKNETPVNDLLVKGNDYNKSTFLLDQNKNRPSYLDTLWNSTSYVEAKKVYYELRKEYETSIPFYMYCSSYFKIWDIPFSNEILSNIAEIGQDNPQALRVLAFSLEANKKYKHAEVIYERIKVLAPYEAQSYLDLARIYAVIKKYQPAFEIYKKVLRNEESGIDFKGVTEQAESEVRRLLSLYRNEITYQDVPKRFLKLKEVPVRLVFEWNDPQSEFEIQFVNPKNKFYEWQYEYNSNKEEVLANIQSGVFSKEFTIDKAIPGQWIINIQALGEFSKINPGYIKYTVYTNYGTTYETKKVQCISLYNQKEKVTLDKIPL</sequence>
<keyword evidence="4" id="KW-1185">Reference proteome</keyword>
<reference evidence="3 4" key="1">
    <citation type="journal article" date="2019" name="Int. J. Syst. Evol. Microbiol.">
        <title>The Global Catalogue of Microorganisms (GCM) 10K type strain sequencing project: providing services to taxonomists for standard genome sequencing and annotation.</title>
        <authorList>
            <consortium name="The Broad Institute Genomics Platform"/>
            <consortium name="The Broad Institute Genome Sequencing Center for Infectious Disease"/>
            <person name="Wu L."/>
            <person name="Ma J."/>
        </authorList>
    </citation>
    <scope>NUCLEOTIDE SEQUENCE [LARGE SCALE GENOMIC DNA]</scope>
    <source>
        <strain evidence="3 4">JCM 15974</strain>
    </source>
</reference>
<proteinExistence type="predicted"/>
<feature type="repeat" description="TPR" evidence="1">
    <location>
        <begin position="806"/>
        <end position="839"/>
    </location>
</feature>
<evidence type="ECO:0000256" key="1">
    <source>
        <dbReference type="PROSITE-ProRule" id="PRU00339"/>
    </source>
</evidence>
<dbReference type="Gene3D" id="2.170.130.10">
    <property type="entry name" value="TonB-dependent receptor, plug domain"/>
    <property type="match status" value="1"/>
</dbReference>
<dbReference type="Pfam" id="PF13715">
    <property type="entry name" value="CarbopepD_reg_2"/>
    <property type="match status" value="1"/>
</dbReference>
<evidence type="ECO:0000313" key="3">
    <source>
        <dbReference type="EMBL" id="GAA0714232.1"/>
    </source>
</evidence>
<comment type="caution">
    <text evidence="3">The sequence shown here is derived from an EMBL/GenBank/DDBJ whole genome shotgun (WGS) entry which is preliminary data.</text>
</comment>
<protein>
    <recommendedName>
        <fullName evidence="2">TonB-dependent receptor plug domain-containing protein</fullName>
    </recommendedName>
</protein>
<dbReference type="PROSITE" id="PS50005">
    <property type="entry name" value="TPR"/>
    <property type="match status" value="1"/>
</dbReference>
<dbReference type="Pfam" id="PF07715">
    <property type="entry name" value="Plug"/>
    <property type="match status" value="1"/>
</dbReference>
<feature type="domain" description="TonB-dependent receptor plug" evidence="2">
    <location>
        <begin position="567"/>
        <end position="668"/>
    </location>
</feature>
<dbReference type="EMBL" id="BAAAGE010000001">
    <property type="protein sequence ID" value="GAA0714232.1"/>
    <property type="molecule type" value="Genomic_DNA"/>
</dbReference>
<dbReference type="Proteomes" id="UP001501758">
    <property type="component" value="Unassembled WGS sequence"/>
</dbReference>
<dbReference type="Gene3D" id="3.40.50.410">
    <property type="entry name" value="von Willebrand factor, type A domain"/>
    <property type="match status" value="1"/>
</dbReference>
<dbReference type="InterPro" id="IPR019734">
    <property type="entry name" value="TPR_rpt"/>
</dbReference>
<evidence type="ECO:0000259" key="2">
    <source>
        <dbReference type="Pfam" id="PF07715"/>
    </source>
</evidence>
<dbReference type="InterPro" id="IPR037066">
    <property type="entry name" value="Plug_dom_sf"/>
</dbReference>
<dbReference type="InterPro" id="IPR008969">
    <property type="entry name" value="CarboxyPept-like_regulatory"/>
</dbReference>
<accession>A0ABN1IIA4</accession>
<dbReference type="RefSeq" id="WP_343910571.1">
    <property type="nucleotide sequence ID" value="NZ_BAAAGE010000001.1"/>
</dbReference>
<dbReference type="Gene3D" id="1.25.40.10">
    <property type="entry name" value="Tetratricopeptide repeat domain"/>
    <property type="match status" value="1"/>
</dbReference>
<dbReference type="InterPro" id="IPR036465">
    <property type="entry name" value="vWFA_dom_sf"/>
</dbReference>
<dbReference type="SUPFAM" id="SSF48452">
    <property type="entry name" value="TPR-like"/>
    <property type="match status" value="1"/>
</dbReference>